<protein>
    <submittedName>
        <fullName evidence="1">Uncharacterized protein</fullName>
    </submittedName>
</protein>
<organism evidence="1">
    <name type="scientific">marine metagenome</name>
    <dbReference type="NCBI Taxonomy" id="408172"/>
    <lineage>
        <taxon>unclassified sequences</taxon>
        <taxon>metagenomes</taxon>
        <taxon>ecological metagenomes</taxon>
    </lineage>
</organism>
<gene>
    <name evidence="1" type="ORF">METZ01_LOCUS114133</name>
</gene>
<proteinExistence type="predicted"/>
<name>A0A381X935_9ZZZZ</name>
<dbReference type="EMBL" id="UINC01014354">
    <property type="protein sequence ID" value="SVA61279.1"/>
    <property type="molecule type" value="Genomic_DNA"/>
</dbReference>
<sequence length="143" mass="16648">MLAVVIITITSMGLMYGVVHARSELRALEIKERATEELSNYMEHWKGRIASGNLSTTDKLGNYTGKEIYLIGDDQTDIKVTAKLFYSMEKQGSRYNDPDYESYHLKVWVRWNNFFNTPESAVHHDIQKEHERILETVMLVYNV</sequence>
<dbReference type="AlphaFoldDB" id="A0A381X935"/>
<evidence type="ECO:0000313" key="1">
    <source>
        <dbReference type="EMBL" id="SVA61279.1"/>
    </source>
</evidence>
<reference evidence="1" key="1">
    <citation type="submission" date="2018-05" db="EMBL/GenBank/DDBJ databases">
        <authorList>
            <person name="Lanie J.A."/>
            <person name="Ng W.-L."/>
            <person name="Kazmierczak K.M."/>
            <person name="Andrzejewski T.M."/>
            <person name="Davidsen T.M."/>
            <person name="Wayne K.J."/>
            <person name="Tettelin H."/>
            <person name="Glass J.I."/>
            <person name="Rusch D."/>
            <person name="Podicherti R."/>
            <person name="Tsui H.-C.T."/>
            <person name="Winkler M.E."/>
        </authorList>
    </citation>
    <scope>NUCLEOTIDE SEQUENCE</scope>
</reference>
<accession>A0A381X935</accession>